<dbReference type="PANTHER" id="PTHR33577">
    <property type="entry name" value="STERIGMATOCYSTIN BIOSYNTHESIS PEROXIDASE STCC-RELATED"/>
    <property type="match status" value="1"/>
</dbReference>
<proteinExistence type="inferred from homology"/>
<dbReference type="Pfam" id="PF01328">
    <property type="entry name" value="Peroxidase_2"/>
    <property type="match status" value="1"/>
</dbReference>
<dbReference type="GO" id="GO:0046872">
    <property type="term" value="F:metal ion binding"/>
    <property type="evidence" value="ECO:0007669"/>
    <property type="project" value="UniProtKB-KW"/>
</dbReference>
<keyword evidence="3" id="KW-0349">Heme</keyword>
<reference evidence="10 11" key="1">
    <citation type="submission" date="2014-06" db="EMBL/GenBank/DDBJ databases">
        <title>Evolutionary Origins and Diversification of the Mycorrhizal Mutualists.</title>
        <authorList>
            <consortium name="DOE Joint Genome Institute"/>
            <consortium name="Mycorrhizal Genomics Consortium"/>
            <person name="Kohler A."/>
            <person name="Kuo A."/>
            <person name="Nagy L.G."/>
            <person name="Floudas D."/>
            <person name="Copeland A."/>
            <person name="Barry K.W."/>
            <person name="Cichocki N."/>
            <person name="Veneault-Fourrey C."/>
            <person name="LaButti K."/>
            <person name="Lindquist E.A."/>
            <person name="Lipzen A."/>
            <person name="Lundell T."/>
            <person name="Morin E."/>
            <person name="Murat C."/>
            <person name="Riley R."/>
            <person name="Ohm R."/>
            <person name="Sun H."/>
            <person name="Tunlid A."/>
            <person name="Henrissat B."/>
            <person name="Grigoriev I.V."/>
            <person name="Hibbett D.S."/>
            <person name="Martin F."/>
        </authorList>
    </citation>
    <scope>NUCLEOTIDE SEQUENCE [LARGE SCALE GENOMIC DNA]</scope>
    <source>
        <strain evidence="10 11">SS14</strain>
    </source>
</reference>
<organism evidence="10 11">
    <name type="scientific">Sphaerobolus stellatus (strain SS14)</name>
    <dbReference type="NCBI Taxonomy" id="990650"/>
    <lineage>
        <taxon>Eukaryota</taxon>
        <taxon>Fungi</taxon>
        <taxon>Dikarya</taxon>
        <taxon>Basidiomycota</taxon>
        <taxon>Agaricomycotina</taxon>
        <taxon>Agaricomycetes</taxon>
        <taxon>Phallomycetidae</taxon>
        <taxon>Geastrales</taxon>
        <taxon>Sphaerobolaceae</taxon>
        <taxon>Sphaerobolus</taxon>
    </lineage>
</organism>
<keyword evidence="2" id="KW-0575">Peroxidase</keyword>
<feature type="domain" description="Heme haloperoxidase family profile" evidence="9">
    <location>
        <begin position="64"/>
        <end position="294"/>
    </location>
</feature>
<dbReference type="OrthoDB" id="2542103at2759"/>
<accession>A0A0C9VGM0</accession>
<dbReference type="AlphaFoldDB" id="A0A0C9VGM0"/>
<dbReference type="PROSITE" id="PS51405">
    <property type="entry name" value="HEME_HALOPEROXIDASE"/>
    <property type="match status" value="1"/>
</dbReference>
<dbReference type="Proteomes" id="UP000054279">
    <property type="component" value="Unassembled WGS sequence"/>
</dbReference>
<dbReference type="GO" id="GO:0004601">
    <property type="term" value="F:peroxidase activity"/>
    <property type="evidence" value="ECO:0007669"/>
    <property type="project" value="UniProtKB-KW"/>
</dbReference>
<name>A0A0C9VGM0_SPHS4</name>
<sequence>MTRFTPLLALSILAVQTVAFPQYQSLGGLSERELADILPRFTTVTPPSPPGPSNDTSVRLVNDAAHPYVPPRNGDMRGPCPGLNTLASHGYLPHNGIVTPTQIINAVQDGFGMDNSLAIQLTYSTMLVDGNPLTNLMSIGGKSPLTGPDPPKPAIVGGVDTHAVLEGDASMTRGDFFFGDNHSFNQTLFNELVAFSNRFGGGNYNLTVATEYRFYRIQQSIAENPTFSFISPRILTAYGEAAFTFIFFVDGRKADGQLSMEAALGFFRDGRMPDDFHRADGSKTSNLVDNSVDAIFAAHPVQPGGNNGTVNSYTLDPNSAGINDTCKGYTDFVNITVRSLYPNPQGALRNNLNKNLDLFFLHVAGQCSQVFPYGQ</sequence>
<comment type="similarity">
    <text evidence="7">Belongs to the chloroperoxidase family.</text>
</comment>
<evidence type="ECO:0000313" key="10">
    <source>
        <dbReference type="EMBL" id="KIJ46184.1"/>
    </source>
</evidence>
<dbReference type="PANTHER" id="PTHR33577:SF16">
    <property type="entry name" value="HEME HALOPEROXIDASE FAMILY PROFILE DOMAIN-CONTAINING PROTEIN"/>
    <property type="match status" value="1"/>
</dbReference>
<evidence type="ECO:0000256" key="3">
    <source>
        <dbReference type="ARBA" id="ARBA00022617"/>
    </source>
</evidence>
<dbReference type="EMBL" id="KN837108">
    <property type="protein sequence ID" value="KIJ46184.1"/>
    <property type="molecule type" value="Genomic_DNA"/>
</dbReference>
<evidence type="ECO:0000256" key="5">
    <source>
        <dbReference type="ARBA" id="ARBA00023002"/>
    </source>
</evidence>
<protein>
    <recommendedName>
        <fullName evidence="9">Heme haloperoxidase family profile domain-containing protein</fullName>
    </recommendedName>
</protein>
<evidence type="ECO:0000256" key="6">
    <source>
        <dbReference type="ARBA" id="ARBA00023004"/>
    </source>
</evidence>
<comment type="cofactor">
    <cofactor evidence="1">
        <name>heme b</name>
        <dbReference type="ChEBI" id="CHEBI:60344"/>
    </cofactor>
</comment>
<keyword evidence="6" id="KW-0408">Iron</keyword>
<keyword evidence="11" id="KW-1185">Reference proteome</keyword>
<dbReference type="HOGENOM" id="CLU_029871_0_0_1"/>
<evidence type="ECO:0000256" key="2">
    <source>
        <dbReference type="ARBA" id="ARBA00022559"/>
    </source>
</evidence>
<evidence type="ECO:0000313" key="11">
    <source>
        <dbReference type="Proteomes" id="UP000054279"/>
    </source>
</evidence>
<dbReference type="SUPFAM" id="SSF47571">
    <property type="entry name" value="Cloroperoxidase"/>
    <property type="match status" value="1"/>
</dbReference>
<dbReference type="Gene3D" id="1.10.489.10">
    <property type="entry name" value="Chloroperoxidase-like"/>
    <property type="match status" value="1"/>
</dbReference>
<feature type="chain" id="PRO_5002204760" description="Heme haloperoxidase family profile domain-containing protein" evidence="8">
    <location>
        <begin position="20"/>
        <end position="375"/>
    </location>
</feature>
<keyword evidence="5" id="KW-0560">Oxidoreductase</keyword>
<evidence type="ECO:0000256" key="4">
    <source>
        <dbReference type="ARBA" id="ARBA00022723"/>
    </source>
</evidence>
<evidence type="ECO:0000256" key="1">
    <source>
        <dbReference type="ARBA" id="ARBA00001970"/>
    </source>
</evidence>
<evidence type="ECO:0000256" key="7">
    <source>
        <dbReference type="ARBA" id="ARBA00025795"/>
    </source>
</evidence>
<dbReference type="InterPro" id="IPR000028">
    <property type="entry name" value="Chloroperoxidase"/>
</dbReference>
<gene>
    <name evidence="10" type="ORF">M422DRAFT_165554</name>
</gene>
<keyword evidence="4" id="KW-0479">Metal-binding</keyword>
<keyword evidence="8" id="KW-0732">Signal</keyword>
<dbReference type="InterPro" id="IPR036851">
    <property type="entry name" value="Chloroperoxidase-like_sf"/>
</dbReference>
<feature type="signal peptide" evidence="8">
    <location>
        <begin position="1"/>
        <end position="19"/>
    </location>
</feature>
<evidence type="ECO:0000256" key="8">
    <source>
        <dbReference type="SAM" id="SignalP"/>
    </source>
</evidence>
<evidence type="ECO:0000259" key="9">
    <source>
        <dbReference type="PROSITE" id="PS51405"/>
    </source>
</evidence>